<organism evidence="2 3">
    <name type="scientific">Actinomadura meyerae</name>
    <dbReference type="NCBI Taxonomy" id="240840"/>
    <lineage>
        <taxon>Bacteria</taxon>
        <taxon>Bacillati</taxon>
        <taxon>Actinomycetota</taxon>
        <taxon>Actinomycetes</taxon>
        <taxon>Streptosporangiales</taxon>
        <taxon>Thermomonosporaceae</taxon>
        <taxon>Actinomadura</taxon>
    </lineage>
</organism>
<evidence type="ECO:0000313" key="3">
    <source>
        <dbReference type="Proteomes" id="UP000198318"/>
    </source>
</evidence>
<feature type="domain" description="HTH marR-type" evidence="1">
    <location>
        <begin position="22"/>
        <end position="154"/>
    </location>
</feature>
<dbReference type="SMART" id="SM00347">
    <property type="entry name" value="HTH_MARR"/>
    <property type="match status" value="1"/>
</dbReference>
<dbReference type="PANTHER" id="PTHR33164:SF43">
    <property type="entry name" value="HTH-TYPE TRANSCRIPTIONAL REPRESSOR YETL"/>
    <property type="match status" value="1"/>
</dbReference>
<keyword evidence="2" id="KW-0238">DNA-binding</keyword>
<dbReference type="EMBL" id="FZOR01000009">
    <property type="protein sequence ID" value="SNS78210.1"/>
    <property type="molecule type" value="Genomic_DNA"/>
</dbReference>
<evidence type="ECO:0000313" key="2">
    <source>
        <dbReference type="EMBL" id="SNS78210.1"/>
    </source>
</evidence>
<accession>A0A239HA19</accession>
<dbReference type="Gene3D" id="1.10.10.10">
    <property type="entry name" value="Winged helix-like DNA-binding domain superfamily/Winged helix DNA-binding domain"/>
    <property type="match status" value="1"/>
</dbReference>
<dbReference type="SUPFAM" id="SSF46785">
    <property type="entry name" value="Winged helix' DNA-binding domain"/>
    <property type="match status" value="1"/>
</dbReference>
<dbReference type="GO" id="GO:0003700">
    <property type="term" value="F:DNA-binding transcription factor activity"/>
    <property type="evidence" value="ECO:0007669"/>
    <property type="project" value="InterPro"/>
</dbReference>
<dbReference type="InterPro" id="IPR039422">
    <property type="entry name" value="MarR/SlyA-like"/>
</dbReference>
<dbReference type="PANTHER" id="PTHR33164">
    <property type="entry name" value="TRANSCRIPTIONAL REGULATOR, MARR FAMILY"/>
    <property type="match status" value="1"/>
</dbReference>
<dbReference type="InterPro" id="IPR000835">
    <property type="entry name" value="HTH_MarR-typ"/>
</dbReference>
<gene>
    <name evidence="2" type="ORF">SAMN05443665_100971</name>
</gene>
<sequence length="165" mass="17884">MLVNGLMFAPRYHAEMTSMPASKRIGSHLKHAEQALNGAKSAALRPSGLTVPQYAALLHLADNPGMSAAALARACLVTPPTMNTVLKNLQERGLIERTPHEWHRNILETRLTAEGEKVLADADARAVRVERGLAAEFTDAERETLIALLGRCIGFLEAARAPREG</sequence>
<dbReference type="GO" id="GO:0003677">
    <property type="term" value="F:DNA binding"/>
    <property type="evidence" value="ECO:0007669"/>
    <property type="project" value="UniProtKB-KW"/>
</dbReference>
<protein>
    <submittedName>
        <fullName evidence="2">DNA-binding transcriptional regulator, MarR family</fullName>
    </submittedName>
</protein>
<name>A0A239HA19_9ACTN</name>
<reference evidence="2 3" key="1">
    <citation type="submission" date="2017-06" db="EMBL/GenBank/DDBJ databases">
        <authorList>
            <person name="Kim H.J."/>
            <person name="Triplett B.A."/>
        </authorList>
    </citation>
    <scope>NUCLEOTIDE SEQUENCE [LARGE SCALE GENOMIC DNA]</scope>
    <source>
        <strain evidence="2 3">DSM 44715</strain>
    </source>
</reference>
<proteinExistence type="predicted"/>
<dbReference type="AlphaFoldDB" id="A0A239HA19"/>
<dbReference type="Pfam" id="PF12802">
    <property type="entry name" value="MarR_2"/>
    <property type="match status" value="1"/>
</dbReference>
<dbReference type="Proteomes" id="UP000198318">
    <property type="component" value="Unassembled WGS sequence"/>
</dbReference>
<keyword evidence="3" id="KW-1185">Reference proteome</keyword>
<dbReference type="PROSITE" id="PS50995">
    <property type="entry name" value="HTH_MARR_2"/>
    <property type="match status" value="1"/>
</dbReference>
<evidence type="ECO:0000259" key="1">
    <source>
        <dbReference type="PROSITE" id="PS50995"/>
    </source>
</evidence>
<dbReference type="InterPro" id="IPR036390">
    <property type="entry name" value="WH_DNA-bd_sf"/>
</dbReference>
<dbReference type="GO" id="GO:0006950">
    <property type="term" value="P:response to stress"/>
    <property type="evidence" value="ECO:0007669"/>
    <property type="project" value="TreeGrafter"/>
</dbReference>
<dbReference type="InterPro" id="IPR036388">
    <property type="entry name" value="WH-like_DNA-bd_sf"/>
</dbReference>